<dbReference type="EMBL" id="JALNTZ010000001">
    <property type="protein sequence ID" value="KAJ3666817.1"/>
    <property type="molecule type" value="Genomic_DNA"/>
</dbReference>
<gene>
    <name evidence="1" type="ORF">Zmor_002248</name>
</gene>
<keyword evidence="2" id="KW-1185">Reference proteome</keyword>
<protein>
    <submittedName>
        <fullName evidence="1">Uncharacterized protein</fullName>
    </submittedName>
</protein>
<accession>A0AA38MTF9</accession>
<proteinExistence type="predicted"/>
<evidence type="ECO:0000313" key="2">
    <source>
        <dbReference type="Proteomes" id="UP001168821"/>
    </source>
</evidence>
<name>A0AA38MTF9_9CUCU</name>
<dbReference type="Proteomes" id="UP001168821">
    <property type="component" value="Unassembled WGS sequence"/>
</dbReference>
<reference evidence="1" key="1">
    <citation type="journal article" date="2023" name="G3 (Bethesda)">
        <title>Whole genome assemblies of Zophobas morio and Tenebrio molitor.</title>
        <authorList>
            <person name="Kaur S."/>
            <person name="Stinson S.A."/>
            <person name="diCenzo G.C."/>
        </authorList>
    </citation>
    <scope>NUCLEOTIDE SEQUENCE</scope>
    <source>
        <strain evidence="1">QUZm001</strain>
    </source>
</reference>
<organism evidence="1 2">
    <name type="scientific">Zophobas morio</name>
    <dbReference type="NCBI Taxonomy" id="2755281"/>
    <lineage>
        <taxon>Eukaryota</taxon>
        <taxon>Metazoa</taxon>
        <taxon>Ecdysozoa</taxon>
        <taxon>Arthropoda</taxon>
        <taxon>Hexapoda</taxon>
        <taxon>Insecta</taxon>
        <taxon>Pterygota</taxon>
        <taxon>Neoptera</taxon>
        <taxon>Endopterygota</taxon>
        <taxon>Coleoptera</taxon>
        <taxon>Polyphaga</taxon>
        <taxon>Cucujiformia</taxon>
        <taxon>Tenebrionidae</taxon>
        <taxon>Zophobas</taxon>
    </lineage>
</organism>
<dbReference type="AlphaFoldDB" id="A0AA38MTF9"/>
<evidence type="ECO:0000313" key="1">
    <source>
        <dbReference type="EMBL" id="KAJ3666817.1"/>
    </source>
</evidence>
<sequence length="99" mass="11303">MEICGTNHQYRKKKSGRMAGVLAHSYVKLTWEIIKILEKFITTVYTLQYLAYSQKVKYYAKIFVGDYATKFRCGGGVPDPGAKLWLTGVPDINKHAWPT</sequence>
<comment type="caution">
    <text evidence="1">The sequence shown here is derived from an EMBL/GenBank/DDBJ whole genome shotgun (WGS) entry which is preliminary data.</text>
</comment>